<evidence type="ECO:0000259" key="2">
    <source>
        <dbReference type="Pfam" id="PF00561"/>
    </source>
</evidence>
<comment type="caution">
    <text evidence="3">The sequence shown here is derived from an EMBL/GenBank/DDBJ whole genome shotgun (WGS) entry which is preliminary data.</text>
</comment>
<keyword evidence="1 3" id="KW-0378">Hydrolase</keyword>
<evidence type="ECO:0000313" key="3">
    <source>
        <dbReference type="EMBL" id="KKS09487.1"/>
    </source>
</evidence>
<feature type="domain" description="AB hydrolase-1" evidence="2">
    <location>
        <begin position="24"/>
        <end position="129"/>
    </location>
</feature>
<dbReference type="AlphaFoldDB" id="A0A0G0WBN3"/>
<evidence type="ECO:0000256" key="1">
    <source>
        <dbReference type="ARBA" id="ARBA00022801"/>
    </source>
</evidence>
<dbReference type="Pfam" id="PF00561">
    <property type="entry name" value="Abhydrolase_1"/>
    <property type="match status" value="2"/>
</dbReference>
<evidence type="ECO:0000313" key="4">
    <source>
        <dbReference type="Proteomes" id="UP000033869"/>
    </source>
</evidence>
<dbReference type="Proteomes" id="UP000033869">
    <property type="component" value="Unassembled WGS sequence"/>
</dbReference>
<feature type="domain" description="AB hydrolase-1" evidence="2">
    <location>
        <begin position="180"/>
        <end position="237"/>
    </location>
</feature>
<dbReference type="InterPro" id="IPR050266">
    <property type="entry name" value="AB_hydrolase_sf"/>
</dbReference>
<organism evidence="3 4">
    <name type="scientific">candidate division CPR2 bacterium GW2011_GWC1_41_48</name>
    <dbReference type="NCBI Taxonomy" id="1618344"/>
    <lineage>
        <taxon>Bacteria</taxon>
        <taxon>Bacteria division CPR2</taxon>
    </lineage>
</organism>
<dbReference type="InterPro" id="IPR029058">
    <property type="entry name" value="AB_hydrolase_fold"/>
</dbReference>
<proteinExistence type="predicted"/>
<dbReference type="PRINTS" id="PR00111">
    <property type="entry name" value="ABHYDROLASE"/>
</dbReference>
<dbReference type="GO" id="GO:0016020">
    <property type="term" value="C:membrane"/>
    <property type="evidence" value="ECO:0007669"/>
    <property type="project" value="TreeGrafter"/>
</dbReference>
<dbReference type="SUPFAM" id="SSF53474">
    <property type="entry name" value="alpha/beta-Hydrolases"/>
    <property type="match status" value="1"/>
</dbReference>
<protein>
    <submittedName>
        <fullName evidence="3">Alpha/beta hydrolase</fullName>
    </submittedName>
</protein>
<name>A0A0G0WBN3_UNCC2</name>
<dbReference type="Gene3D" id="3.40.50.1820">
    <property type="entry name" value="alpha/beta hydrolase"/>
    <property type="match status" value="1"/>
</dbReference>
<dbReference type="EMBL" id="LCBL01000002">
    <property type="protein sequence ID" value="KKS09487.1"/>
    <property type="molecule type" value="Genomic_DNA"/>
</dbReference>
<sequence length="249" mass="28047">MKEQVVINGLLINFYKFSGKGDGVLIFLHGWRSNGLVWQNAALKLAKDGFLVYALDLPGFGESALPKNAFTLQDYADIVTQFLKKTGIKKATLIGHSFGGRISIMLSATKPELVEKVVLVDSAGLILNRRTALKTIAKLVKPFFKPKFMKTVREKIYEKIGAEDYVATPELRETFLNLINEDLTNYLPKIKQPVLLIWGDKDKDAPIEAAALMHQNIKNSKLVILENTGHFSFLDKPDQFYKELIKFIC</sequence>
<gene>
    <name evidence="3" type="ORF">UU65_C0002G0265</name>
</gene>
<dbReference type="PANTHER" id="PTHR43798:SF31">
    <property type="entry name" value="AB HYDROLASE SUPERFAMILY PROTEIN YCLE"/>
    <property type="match status" value="1"/>
</dbReference>
<accession>A0A0G0WBN3</accession>
<dbReference type="InterPro" id="IPR000073">
    <property type="entry name" value="AB_hydrolase_1"/>
</dbReference>
<dbReference type="PANTHER" id="PTHR43798">
    <property type="entry name" value="MONOACYLGLYCEROL LIPASE"/>
    <property type="match status" value="1"/>
</dbReference>
<dbReference type="GO" id="GO:0016787">
    <property type="term" value="F:hydrolase activity"/>
    <property type="evidence" value="ECO:0007669"/>
    <property type="project" value="UniProtKB-KW"/>
</dbReference>
<reference evidence="3 4" key="1">
    <citation type="journal article" date="2015" name="Nature">
        <title>rRNA introns, odd ribosomes, and small enigmatic genomes across a large radiation of phyla.</title>
        <authorList>
            <person name="Brown C.T."/>
            <person name="Hug L.A."/>
            <person name="Thomas B.C."/>
            <person name="Sharon I."/>
            <person name="Castelle C.J."/>
            <person name="Singh A."/>
            <person name="Wilkins M.J."/>
            <person name="Williams K.H."/>
            <person name="Banfield J.F."/>
        </authorList>
    </citation>
    <scope>NUCLEOTIDE SEQUENCE [LARGE SCALE GENOMIC DNA]</scope>
</reference>